<dbReference type="UniPathway" id="UPA00694"/>
<evidence type="ECO:0000313" key="9">
    <source>
        <dbReference type="Proteomes" id="UP000094412"/>
    </source>
</evidence>
<comment type="function">
    <text evidence="6">Binds the cellulose synthase activator, bis-(3'-5') cyclic diguanylic acid (c-di-GMP).</text>
</comment>
<evidence type="ECO:0000256" key="7">
    <source>
        <dbReference type="SAM" id="MobiDB-lite"/>
    </source>
</evidence>
<feature type="transmembrane region" description="Helical" evidence="6">
    <location>
        <begin position="741"/>
        <end position="764"/>
    </location>
</feature>
<feature type="compositionally biased region" description="Polar residues" evidence="7">
    <location>
        <begin position="38"/>
        <end position="50"/>
    </location>
</feature>
<evidence type="ECO:0000256" key="6">
    <source>
        <dbReference type="RuleBase" id="RU365021"/>
    </source>
</evidence>
<keyword evidence="6" id="KW-0135">Cellulose biosynthesis</keyword>
<proteinExistence type="inferred from homology"/>
<keyword evidence="6" id="KW-0732">Signal</keyword>
<feature type="chain" id="PRO_5015214106" description="Cyclic di-GMP-binding protein" evidence="6">
    <location>
        <begin position="21"/>
        <end position="770"/>
    </location>
</feature>
<dbReference type="Pfam" id="PF03170">
    <property type="entry name" value="BcsB"/>
    <property type="match status" value="1"/>
</dbReference>
<keyword evidence="6" id="KW-0973">c-di-GMP</keyword>
<accession>A0A1C2DIE0</accession>
<dbReference type="OrthoDB" id="7615145at2"/>
<evidence type="ECO:0000313" key="8">
    <source>
        <dbReference type="EMBL" id="OCX14497.1"/>
    </source>
</evidence>
<dbReference type="GO" id="GO:0006011">
    <property type="term" value="P:UDP-alpha-D-glucose metabolic process"/>
    <property type="evidence" value="ECO:0007669"/>
    <property type="project" value="InterPro"/>
</dbReference>
<sequence>MRARLYAGLAVLLSTVAAGAQSIPFDMTPELGRPAASGQPQTQPSQGTNPQPLPTVADRQRRYLLPFPEFVLSGETARRSWAIYLTQQEAASPAGLRIGYQNAVVVAPEISHLVLSINGNKLVDTQIKSSNGTAELGVDIPANLLHQGLNEIVVEAQQRHRTDCTVASTYELWTRFDPAKTFLTFQDQAAGRWKSVEDIRAVGVDEKGGTSFLLVAPSMTQTPATVPVVRLAEVLATLSNMPNQTFALREKPDAPARAGQAVAVVGPAADIQQYLPALPPGATTAPVSAMVDDPNGGPSTLVVTGPNWQAVGSAVEDIAKVLDRPATSQRTSLATQTWHMPDVPLFFEAGLKTFSELGVATQEFSGRRFRTDFMIGMPADFYADSYGHVTLLLDAAYSQDVLPGSHIDVYVNGNIAATMPITSTGGEILRHLPINVTMRHFRPGDNSIAIEAVLQTKSDAVCAPGATGSGSSRFVLFDSSELVVPAFARIGRTPNLSAVSGNGFPYGRAGEPVPLIVDNSEPKALSAAASLLARMSVAAGRPIPVKAATASGATTDRDAIFVGAVSQIPATVLAQLGIAGDVALTWGEATSPAGTNTDATFDEWRQRLRGSGWRGQVSMFEDWLNRTFNFSFSSLRLIPRSDRPFSPPGGTSLLLAQQASPDGFGTWTVATAPNADLLQEGVDALAQQTQWRQLSGRIAALDVLSHKVTTEPVVRFGFVQTQPFSISNYRLIVANWLSANALAYSVALAVLSILLGLATAGLLASLGRRP</sequence>
<keyword evidence="4 6" id="KW-1133">Transmembrane helix</keyword>
<evidence type="ECO:0000256" key="2">
    <source>
        <dbReference type="ARBA" id="ARBA00022475"/>
    </source>
</evidence>
<organism evidence="8 9">
    <name type="scientific">Mesorhizobium hungaricum</name>
    <dbReference type="NCBI Taxonomy" id="1566387"/>
    <lineage>
        <taxon>Bacteria</taxon>
        <taxon>Pseudomonadati</taxon>
        <taxon>Pseudomonadota</taxon>
        <taxon>Alphaproteobacteria</taxon>
        <taxon>Hyphomicrobiales</taxon>
        <taxon>Phyllobacteriaceae</taxon>
        <taxon>Mesorhizobium</taxon>
    </lineage>
</organism>
<dbReference type="GO" id="GO:0030244">
    <property type="term" value="P:cellulose biosynthetic process"/>
    <property type="evidence" value="ECO:0007669"/>
    <property type="project" value="UniProtKB-KW"/>
</dbReference>
<dbReference type="InterPro" id="IPR018513">
    <property type="entry name" value="Cell_synthase_bac"/>
</dbReference>
<dbReference type="STRING" id="1566387.QV13_18695"/>
<feature type="signal peptide" evidence="6">
    <location>
        <begin position="1"/>
        <end position="20"/>
    </location>
</feature>
<dbReference type="EMBL" id="MDEO01000035">
    <property type="protein sequence ID" value="OCX14497.1"/>
    <property type="molecule type" value="Genomic_DNA"/>
</dbReference>
<keyword evidence="2 6" id="KW-1003">Cell membrane</keyword>
<dbReference type="GO" id="GO:0005886">
    <property type="term" value="C:plasma membrane"/>
    <property type="evidence" value="ECO:0007669"/>
    <property type="project" value="UniProtKB-SubCell"/>
</dbReference>
<comment type="pathway">
    <text evidence="6">Glycan metabolism; bacterial cellulose biosynthesis.</text>
</comment>
<evidence type="ECO:0000256" key="1">
    <source>
        <dbReference type="ARBA" id="ARBA00004162"/>
    </source>
</evidence>
<evidence type="ECO:0000256" key="3">
    <source>
        <dbReference type="ARBA" id="ARBA00022692"/>
    </source>
</evidence>
<dbReference type="Proteomes" id="UP000094412">
    <property type="component" value="Unassembled WGS sequence"/>
</dbReference>
<dbReference type="RefSeq" id="WP_024923717.1">
    <property type="nucleotide sequence ID" value="NZ_MDEO01000035.1"/>
</dbReference>
<dbReference type="PANTHER" id="PTHR39083">
    <property type="entry name" value="CYCLIC DI-GMP-BINDING PROTEIN"/>
    <property type="match status" value="1"/>
</dbReference>
<gene>
    <name evidence="8" type="ORF">QV13_18695</name>
</gene>
<comment type="subcellular location">
    <subcellularLocation>
        <location evidence="6">Cell inner membrane</location>
    </subcellularLocation>
    <subcellularLocation>
        <location evidence="1">Cell membrane</location>
        <topology evidence="1">Single-pass membrane protein</topology>
    </subcellularLocation>
</comment>
<keyword evidence="3 6" id="KW-0812">Transmembrane</keyword>
<name>A0A1C2DIE0_9HYPH</name>
<comment type="caution">
    <text evidence="8">The sequence shown here is derived from an EMBL/GenBank/DDBJ whole genome shotgun (WGS) entry which is preliminary data.</text>
</comment>
<reference evidence="8 9" key="1">
    <citation type="submission" date="2016-08" db="EMBL/GenBank/DDBJ databases">
        <title>Whole genome sequence of Mesorhizobium sp. strain UASWS1009 isolated from industrial sewage.</title>
        <authorList>
            <person name="Crovadore J."/>
            <person name="Calmin G."/>
            <person name="Chablais R."/>
            <person name="Cochard B."/>
            <person name="Lefort F."/>
        </authorList>
    </citation>
    <scope>NUCLEOTIDE SEQUENCE [LARGE SCALE GENOMIC DNA]</scope>
    <source>
        <strain evidence="8 9">UASWS1009</strain>
    </source>
</reference>
<dbReference type="AlphaFoldDB" id="A0A1C2DIE0"/>
<comment type="similarity">
    <text evidence="6">Belongs to the AcsB/BcsB family.</text>
</comment>
<keyword evidence="9" id="KW-1185">Reference proteome</keyword>
<keyword evidence="6" id="KW-0997">Cell inner membrane</keyword>
<keyword evidence="5 6" id="KW-0472">Membrane</keyword>
<dbReference type="PANTHER" id="PTHR39083:SF1">
    <property type="entry name" value="CYCLIC DI-GMP-BINDING PROTEIN"/>
    <property type="match status" value="1"/>
</dbReference>
<protein>
    <recommendedName>
        <fullName evidence="6">Cyclic di-GMP-binding protein</fullName>
    </recommendedName>
    <alternativeName>
        <fullName evidence="6">Cellulose synthase regulatory subunit</fullName>
    </alternativeName>
</protein>
<dbReference type="Gene3D" id="2.60.120.260">
    <property type="entry name" value="Galactose-binding domain-like"/>
    <property type="match status" value="2"/>
</dbReference>
<feature type="region of interest" description="Disordered" evidence="7">
    <location>
        <begin position="27"/>
        <end position="54"/>
    </location>
</feature>
<comment type="subunit">
    <text evidence="6">Tightly associated with the cellulose synthase catalytic subunit.</text>
</comment>
<evidence type="ECO:0000256" key="5">
    <source>
        <dbReference type="ARBA" id="ARBA00023136"/>
    </source>
</evidence>
<evidence type="ECO:0000256" key="4">
    <source>
        <dbReference type="ARBA" id="ARBA00022989"/>
    </source>
</evidence>